<dbReference type="EMBL" id="FMHZ01000002">
    <property type="protein sequence ID" value="SCL61576.1"/>
    <property type="molecule type" value="Genomic_DNA"/>
</dbReference>
<feature type="region of interest" description="Disordered" evidence="1">
    <location>
        <begin position="23"/>
        <end position="54"/>
    </location>
</feature>
<evidence type="ECO:0000256" key="1">
    <source>
        <dbReference type="SAM" id="MobiDB-lite"/>
    </source>
</evidence>
<name>A0A1C6V5M3_9ACTN</name>
<dbReference type="Proteomes" id="UP000199001">
    <property type="component" value="Unassembled WGS sequence"/>
</dbReference>
<dbReference type="InterPro" id="IPR046080">
    <property type="entry name" value="DUF6098"/>
</dbReference>
<proteinExistence type="predicted"/>
<dbReference type="AlphaFoldDB" id="A0A1C6V5M3"/>
<gene>
    <name evidence="2" type="ORF">GA0070606_3465</name>
</gene>
<reference evidence="3" key="1">
    <citation type="submission" date="2016-06" db="EMBL/GenBank/DDBJ databases">
        <authorList>
            <person name="Varghese N."/>
            <person name="Submissions Spin"/>
        </authorList>
    </citation>
    <scope>NUCLEOTIDE SEQUENCE [LARGE SCALE GENOMIC DNA]</scope>
    <source>
        <strain evidence="3">DSM 43903</strain>
    </source>
</reference>
<keyword evidence="3" id="KW-1185">Reference proteome</keyword>
<evidence type="ECO:0000313" key="3">
    <source>
        <dbReference type="Proteomes" id="UP000199001"/>
    </source>
</evidence>
<organism evidence="2 3">
    <name type="scientific">Micromonospora citrea</name>
    <dbReference type="NCBI Taxonomy" id="47855"/>
    <lineage>
        <taxon>Bacteria</taxon>
        <taxon>Bacillati</taxon>
        <taxon>Actinomycetota</taxon>
        <taxon>Actinomycetes</taxon>
        <taxon>Micromonosporales</taxon>
        <taxon>Micromonosporaceae</taxon>
        <taxon>Micromonospora</taxon>
    </lineage>
</organism>
<evidence type="ECO:0000313" key="2">
    <source>
        <dbReference type="EMBL" id="SCL61576.1"/>
    </source>
</evidence>
<accession>A0A1C6V5M3</accession>
<dbReference type="Pfam" id="PF19593">
    <property type="entry name" value="DUF6098"/>
    <property type="match status" value="1"/>
</dbReference>
<protein>
    <submittedName>
        <fullName evidence="2">Uncharacterized protein</fullName>
    </submittedName>
</protein>
<dbReference type="STRING" id="47855.GA0070606_3465"/>
<sequence length="54" mass="5657">MLRKAAPDEEPYVRCSLGPDADLFGTRGPGQSSRDALTGIDLPGFSANPLAVEP</sequence>